<evidence type="ECO:0000256" key="4">
    <source>
        <dbReference type="ARBA" id="ARBA00012239"/>
    </source>
</evidence>
<dbReference type="Gene3D" id="3.40.640.10">
    <property type="entry name" value="Type I PLP-dependent aspartate aminotransferase-like (Major domain)"/>
    <property type="match status" value="1"/>
</dbReference>
<organism evidence="10 11">
    <name type="scientific">Polyangium spumosum</name>
    <dbReference type="NCBI Taxonomy" id="889282"/>
    <lineage>
        <taxon>Bacteria</taxon>
        <taxon>Pseudomonadati</taxon>
        <taxon>Myxococcota</taxon>
        <taxon>Polyangia</taxon>
        <taxon>Polyangiales</taxon>
        <taxon>Polyangiaceae</taxon>
        <taxon>Polyangium</taxon>
    </lineage>
</organism>
<dbReference type="PANTHER" id="PTHR43586:SF8">
    <property type="entry name" value="CYSTEINE DESULFURASE 1, CHLOROPLASTIC"/>
    <property type="match status" value="1"/>
</dbReference>
<dbReference type="InterPro" id="IPR015421">
    <property type="entry name" value="PyrdxlP-dep_Trfase_major"/>
</dbReference>
<sequence length="418" mass="45556">MKDMGRERAGGAAVEVERVRRDFPILQRPVDGRPLVYLDTASSAQKPRAVLDEMTRFMSEDYANVHHGVYALSQRSTALHDAAREKVARFLHAGDPREIVFVRNATEGINLVASSYGRHFLQEGDEVLVTQMEHHANIVPWQLLRQEKGITLCVAPITDEGELDMEAFERMLTDRVKLVSVVHVSNSLGTVNPVEEIVRLAHARKIPVLIDGCQAAVHMPVDVRELDADFYVFSGHKLYGPTGIGVLFAKLAHLEVMPPYQGGGLMISSVTFESTEFSPPPQKFEAGTPNIVGAIGLGAAIDYVSSIGLANIHAHESALLAYGTELLREIPGLRLIGTAREKSSILAFVMEGRDPQEIGAALGRNGIAVRAGHHCTQPLMDRLGIPGTTRASIGLYTTREDIDALARCLREATLPAPA</sequence>
<evidence type="ECO:0000256" key="6">
    <source>
        <dbReference type="ARBA" id="ARBA00022679"/>
    </source>
</evidence>
<dbReference type="Pfam" id="PF00266">
    <property type="entry name" value="Aminotran_5"/>
    <property type="match status" value="1"/>
</dbReference>
<dbReference type="Proteomes" id="UP000440224">
    <property type="component" value="Unassembled WGS sequence"/>
</dbReference>
<dbReference type="RefSeq" id="WP_153824372.1">
    <property type="nucleotide sequence ID" value="NZ_WJIE01000018.1"/>
</dbReference>
<comment type="function">
    <text evidence="2">Catalyzes the removal of elemental sulfur and selenium atoms from L-cysteine, L-cystine, L-selenocysteine, and L-selenocystine to produce L-alanine.</text>
</comment>
<dbReference type="InterPro" id="IPR015422">
    <property type="entry name" value="PyrdxlP-dep_Trfase_small"/>
</dbReference>
<dbReference type="InterPro" id="IPR000192">
    <property type="entry name" value="Aminotrans_V_dom"/>
</dbReference>
<dbReference type="InterPro" id="IPR016454">
    <property type="entry name" value="Cysteine_dSase"/>
</dbReference>
<keyword evidence="11" id="KW-1185">Reference proteome</keyword>
<proteinExistence type="inferred from homology"/>
<comment type="catalytic activity">
    <reaction evidence="8">
        <text>(sulfur carrier)-H + L-cysteine = (sulfur carrier)-SH + L-alanine</text>
        <dbReference type="Rhea" id="RHEA:43892"/>
        <dbReference type="Rhea" id="RHEA-COMP:14737"/>
        <dbReference type="Rhea" id="RHEA-COMP:14739"/>
        <dbReference type="ChEBI" id="CHEBI:29917"/>
        <dbReference type="ChEBI" id="CHEBI:35235"/>
        <dbReference type="ChEBI" id="CHEBI:57972"/>
        <dbReference type="ChEBI" id="CHEBI:64428"/>
        <dbReference type="EC" id="2.8.1.7"/>
    </reaction>
</comment>
<dbReference type="EC" id="2.8.1.7" evidence="4"/>
<dbReference type="PANTHER" id="PTHR43586">
    <property type="entry name" value="CYSTEINE DESULFURASE"/>
    <property type="match status" value="1"/>
</dbReference>
<dbReference type="SUPFAM" id="SSF53383">
    <property type="entry name" value="PLP-dependent transferases"/>
    <property type="match status" value="1"/>
</dbReference>
<dbReference type="NCBIfam" id="TIGR01979">
    <property type="entry name" value="sufS"/>
    <property type="match status" value="1"/>
</dbReference>
<feature type="domain" description="Aminotransferase class V" evidence="9">
    <location>
        <begin position="36"/>
        <end position="405"/>
    </location>
</feature>
<dbReference type="GO" id="GO:0031071">
    <property type="term" value="F:cysteine desulfurase activity"/>
    <property type="evidence" value="ECO:0007669"/>
    <property type="project" value="UniProtKB-EC"/>
</dbReference>
<comment type="similarity">
    <text evidence="3">Belongs to the class-V pyridoxal-phosphate-dependent aminotransferase family. Csd subfamily.</text>
</comment>
<comment type="caution">
    <text evidence="10">The sequence shown here is derived from an EMBL/GenBank/DDBJ whole genome shotgun (WGS) entry which is preliminary data.</text>
</comment>
<dbReference type="CDD" id="cd06453">
    <property type="entry name" value="SufS_like"/>
    <property type="match status" value="1"/>
</dbReference>
<dbReference type="AlphaFoldDB" id="A0A6N7Q493"/>
<name>A0A6N7Q493_9BACT</name>
<evidence type="ECO:0000256" key="5">
    <source>
        <dbReference type="ARBA" id="ARBA00021850"/>
    </source>
</evidence>
<evidence type="ECO:0000256" key="8">
    <source>
        <dbReference type="ARBA" id="ARBA00050776"/>
    </source>
</evidence>
<dbReference type="Gene3D" id="3.90.1150.10">
    <property type="entry name" value="Aspartate Aminotransferase, domain 1"/>
    <property type="match status" value="1"/>
</dbReference>
<gene>
    <name evidence="10" type="primary">sufS</name>
    <name evidence="10" type="ORF">GF068_36990</name>
</gene>
<protein>
    <recommendedName>
        <fullName evidence="5">Probable cysteine desulfurase</fullName>
        <ecNumber evidence="4">2.8.1.7</ecNumber>
    </recommendedName>
</protein>
<reference evidence="10 11" key="1">
    <citation type="submission" date="2019-10" db="EMBL/GenBank/DDBJ databases">
        <title>A soil myxobacterium in the family Polyangiaceae.</title>
        <authorList>
            <person name="Li Y."/>
            <person name="Wang J."/>
        </authorList>
    </citation>
    <scope>NUCLEOTIDE SEQUENCE [LARGE SCALE GENOMIC DNA]</scope>
    <source>
        <strain evidence="10 11">DSM 14734</strain>
    </source>
</reference>
<dbReference type="OrthoDB" id="9808002at2"/>
<evidence type="ECO:0000256" key="7">
    <source>
        <dbReference type="ARBA" id="ARBA00022898"/>
    </source>
</evidence>
<comment type="cofactor">
    <cofactor evidence="1">
        <name>pyridoxal 5'-phosphate</name>
        <dbReference type="ChEBI" id="CHEBI:597326"/>
    </cofactor>
</comment>
<dbReference type="PIRSF" id="PIRSF005572">
    <property type="entry name" value="NifS"/>
    <property type="match status" value="1"/>
</dbReference>
<evidence type="ECO:0000256" key="2">
    <source>
        <dbReference type="ARBA" id="ARBA00002824"/>
    </source>
</evidence>
<evidence type="ECO:0000313" key="11">
    <source>
        <dbReference type="Proteomes" id="UP000440224"/>
    </source>
</evidence>
<dbReference type="InterPro" id="IPR015424">
    <property type="entry name" value="PyrdxlP-dep_Trfase"/>
</dbReference>
<evidence type="ECO:0000259" key="9">
    <source>
        <dbReference type="Pfam" id="PF00266"/>
    </source>
</evidence>
<dbReference type="InterPro" id="IPR010970">
    <property type="entry name" value="Cys_dSase_SufS"/>
</dbReference>
<keyword evidence="6" id="KW-0808">Transferase</keyword>
<evidence type="ECO:0000256" key="1">
    <source>
        <dbReference type="ARBA" id="ARBA00001933"/>
    </source>
</evidence>
<evidence type="ECO:0000256" key="3">
    <source>
        <dbReference type="ARBA" id="ARBA00010447"/>
    </source>
</evidence>
<accession>A0A6N7Q493</accession>
<dbReference type="EMBL" id="WJIE01000018">
    <property type="protein sequence ID" value="MRG97485.1"/>
    <property type="molecule type" value="Genomic_DNA"/>
</dbReference>
<dbReference type="GO" id="GO:0030170">
    <property type="term" value="F:pyridoxal phosphate binding"/>
    <property type="evidence" value="ECO:0007669"/>
    <property type="project" value="InterPro"/>
</dbReference>
<keyword evidence="7" id="KW-0663">Pyridoxal phosphate</keyword>
<evidence type="ECO:0000313" key="10">
    <source>
        <dbReference type="EMBL" id="MRG97485.1"/>
    </source>
</evidence>
<dbReference type="GO" id="GO:0006534">
    <property type="term" value="P:cysteine metabolic process"/>
    <property type="evidence" value="ECO:0007669"/>
    <property type="project" value="InterPro"/>
</dbReference>